<gene>
    <name evidence="2" type="ORF">HNR12_002827</name>
</gene>
<keyword evidence="3" id="KW-1185">Reference proteome</keyword>
<evidence type="ECO:0000313" key="3">
    <source>
        <dbReference type="Proteomes" id="UP000575985"/>
    </source>
</evidence>
<feature type="region of interest" description="Disordered" evidence="1">
    <location>
        <begin position="1"/>
        <end position="68"/>
    </location>
</feature>
<dbReference type="Proteomes" id="UP000575985">
    <property type="component" value="Unassembled WGS sequence"/>
</dbReference>
<name>A0A853BNF4_9ACTN</name>
<dbReference type="Pfam" id="PF16259">
    <property type="entry name" value="DUF4913"/>
    <property type="match status" value="1"/>
</dbReference>
<proteinExistence type="predicted"/>
<dbReference type="EMBL" id="JACCFO010000001">
    <property type="protein sequence ID" value="NYI96550.1"/>
    <property type="molecule type" value="Genomic_DNA"/>
</dbReference>
<feature type="region of interest" description="Disordered" evidence="1">
    <location>
        <begin position="153"/>
        <end position="177"/>
    </location>
</feature>
<protein>
    <recommendedName>
        <fullName evidence="4">DUF4913 domain-containing protein</fullName>
    </recommendedName>
</protein>
<accession>A0A853BNF4</accession>
<reference evidence="2 3" key="1">
    <citation type="submission" date="2020-07" db="EMBL/GenBank/DDBJ databases">
        <title>Sequencing the genomes of 1000 actinobacteria strains.</title>
        <authorList>
            <person name="Klenk H.-P."/>
        </authorList>
    </citation>
    <scope>NUCLEOTIDE SEQUENCE [LARGE SCALE GENOMIC DNA]</scope>
    <source>
        <strain evidence="2 3">DSM 45927</strain>
    </source>
</reference>
<evidence type="ECO:0008006" key="4">
    <source>
        <dbReference type="Google" id="ProtNLM"/>
    </source>
</evidence>
<organism evidence="2 3">
    <name type="scientific">Streptomonospora nanhaiensis</name>
    <dbReference type="NCBI Taxonomy" id="1323731"/>
    <lineage>
        <taxon>Bacteria</taxon>
        <taxon>Bacillati</taxon>
        <taxon>Actinomycetota</taxon>
        <taxon>Actinomycetes</taxon>
        <taxon>Streptosporangiales</taxon>
        <taxon>Nocardiopsidaceae</taxon>
        <taxon>Streptomonospora</taxon>
    </lineage>
</organism>
<sequence length="177" mass="20005">MSSAEPGWADEGAQPETVATFEPEEGAEGVGPGYSLAGEAPSVGTAVARVDENAEGAPADEEEPAPEPVFKNVEEFVRHRFLPVYVRPEGGQFRWCKEWWRHAEAVSRFQALWHAWEVLRWEPGTGMAVWYRDHLDFQMGILLGDTGPFRECTSRRHQEPRPLPADPSPEGWFEDEW</sequence>
<dbReference type="RefSeq" id="WP_179767895.1">
    <property type="nucleotide sequence ID" value="NZ_JACCFO010000001.1"/>
</dbReference>
<dbReference type="InterPro" id="IPR032584">
    <property type="entry name" value="DUF4913"/>
</dbReference>
<comment type="caution">
    <text evidence="2">The sequence shown here is derived from an EMBL/GenBank/DDBJ whole genome shotgun (WGS) entry which is preliminary data.</text>
</comment>
<evidence type="ECO:0000313" key="2">
    <source>
        <dbReference type="EMBL" id="NYI96550.1"/>
    </source>
</evidence>
<evidence type="ECO:0000256" key="1">
    <source>
        <dbReference type="SAM" id="MobiDB-lite"/>
    </source>
</evidence>
<dbReference type="AlphaFoldDB" id="A0A853BNF4"/>